<evidence type="ECO:0000313" key="3">
    <source>
        <dbReference type="Proteomes" id="UP001642483"/>
    </source>
</evidence>
<gene>
    <name evidence="2" type="ORF">CVLEPA_LOCUS24563</name>
</gene>
<feature type="region of interest" description="Disordered" evidence="1">
    <location>
        <begin position="182"/>
        <end position="209"/>
    </location>
</feature>
<accession>A0ABP0GJ84</accession>
<keyword evidence="3" id="KW-1185">Reference proteome</keyword>
<dbReference type="Proteomes" id="UP001642483">
    <property type="component" value="Unassembled WGS sequence"/>
</dbReference>
<evidence type="ECO:0000313" key="2">
    <source>
        <dbReference type="EMBL" id="CAK8691808.1"/>
    </source>
</evidence>
<reference evidence="2 3" key="1">
    <citation type="submission" date="2024-02" db="EMBL/GenBank/DDBJ databases">
        <authorList>
            <person name="Daric V."/>
            <person name="Darras S."/>
        </authorList>
    </citation>
    <scope>NUCLEOTIDE SEQUENCE [LARGE SCALE GENOMIC DNA]</scope>
</reference>
<dbReference type="EMBL" id="CAWYQH010000119">
    <property type="protein sequence ID" value="CAK8691808.1"/>
    <property type="molecule type" value="Genomic_DNA"/>
</dbReference>
<organism evidence="2 3">
    <name type="scientific">Clavelina lepadiformis</name>
    <name type="common">Light-bulb sea squirt</name>
    <name type="synonym">Ascidia lepadiformis</name>
    <dbReference type="NCBI Taxonomy" id="159417"/>
    <lineage>
        <taxon>Eukaryota</taxon>
        <taxon>Metazoa</taxon>
        <taxon>Chordata</taxon>
        <taxon>Tunicata</taxon>
        <taxon>Ascidiacea</taxon>
        <taxon>Aplousobranchia</taxon>
        <taxon>Clavelinidae</taxon>
        <taxon>Clavelina</taxon>
    </lineage>
</organism>
<name>A0ABP0GJ84_CLALP</name>
<sequence length="601" mass="68847">MNPSDLCDISQSTMVFNKKNNFNEKNNIKERLRSFKQRQCDFCSCFSATIESISLKEKKTLKHFNLAETGYFETRKKSMKSLVQGFGSVEEGRSYFIKIEDQQRSSFGQNTMESMGEVGQELDLAYKNLSDSTVEFVAARETVASEMLQRIDSILENKTIKKETEEEMEEVAREEKVLEREQEEVVVDERESDEMVGEADKSGAEDVHGEKSYPKRKAKYCRICMKMVINVGRHCRNIHQITYNQLTSKGKQKCPLCGQFVKFLVKHLKGAKHKLAGERVQELVRSLDGRRRENTAKSPEPISPAFTWSACLRNFSAYLQTVDGGGKRADEAEKQKSILQRVVAHCNSSDLNAFSLDAHQAKHVKLLEESSCKPSTFIAHNAAIVAFIKFMRMKYAAACNFEYQATMIRVKQWNEFYRRRLQERRYEIKGRDRRNAVQTEDVNKVLRSRYISICIRDMRRMVEHPGPDRMRGYGEVLFTVLTFENAQRPSAVRGMLVEEAKEAEKAKKGYYVIRVLHHKTGLTCGPAQIVVRPPVMEALSSFVRVAEGQKYVFEWRGEQLTSSHVAKALQHVCAATVPKGRKLTATMVRKCTATQIRAKNP</sequence>
<evidence type="ECO:0000256" key="1">
    <source>
        <dbReference type="SAM" id="MobiDB-lite"/>
    </source>
</evidence>
<feature type="compositionally biased region" description="Acidic residues" evidence="1">
    <location>
        <begin position="182"/>
        <end position="197"/>
    </location>
</feature>
<comment type="caution">
    <text evidence="2">The sequence shown here is derived from an EMBL/GenBank/DDBJ whole genome shotgun (WGS) entry which is preliminary data.</text>
</comment>
<proteinExistence type="predicted"/>
<protein>
    <submittedName>
        <fullName evidence="2">Uncharacterized protein</fullName>
    </submittedName>
</protein>
<feature type="compositionally biased region" description="Basic and acidic residues" evidence="1">
    <location>
        <begin position="198"/>
        <end position="209"/>
    </location>
</feature>